<protein>
    <submittedName>
        <fullName evidence="3">Uncharacterized protein</fullName>
    </submittedName>
</protein>
<organism evidence="3 4">
    <name type="scientific">Triparma laevis f. inornata</name>
    <dbReference type="NCBI Taxonomy" id="1714386"/>
    <lineage>
        <taxon>Eukaryota</taxon>
        <taxon>Sar</taxon>
        <taxon>Stramenopiles</taxon>
        <taxon>Ochrophyta</taxon>
        <taxon>Bolidophyceae</taxon>
        <taxon>Parmales</taxon>
        <taxon>Triparmaceae</taxon>
        <taxon>Triparma</taxon>
    </lineage>
</organism>
<feature type="region of interest" description="Disordered" evidence="1">
    <location>
        <begin position="30"/>
        <end position="71"/>
    </location>
</feature>
<feature type="compositionally biased region" description="Low complexity" evidence="1">
    <location>
        <begin position="34"/>
        <end position="71"/>
    </location>
</feature>
<accession>A0A9W7BGJ9</accession>
<comment type="caution">
    <text evidence="3">The sequence shown here is derived from an EMBL/GenBank/DDBJ whole genome shotgun (WGS) entry which is preliminary data.</text>
</comment>
<gene>
    <name evidence="3" type="ORF">TL16_g10549</name>
</gene>
<dbReference type="EMBL" id="BLQM01000376">
    <property type="protein sequence ID" value="GMH86454.1"/>
    <property type="molecule type" value="Genomic_DNA"/>
</dbReference>
<evidence type="ECO:0000313" key="4">
    <source>
        <dbReference type="Proteomes" id="UP001162640"/>
    </source>
</evidence>
<evidence type="ECO:0000256" key="2">
    <source>
        <dbReference type="SAM" id="Phobius"/>
    </source>
</evidence>
<reference evidence="4" key="1">
    <citation type="journal article" date="2023" name="Commun. Biol.">
        <title>Genome analysis of Parmales, the sister group of diatoms, reveals the evolutionary specialization of diatoms from phago-mixotrophs to photoautotrophs.</title>
        <authorList>
            <person name="Ban H."/>
            <person name="Sato S."/>
            <person name="Yoshikawa S."/>
            <person name="Yamada K."/>
            <person name="Nakamura Y."/>
            <person name="Ichinomiya M."/>
            <person name="Sato N."/>
            <person name="Blanc-Mathieu R."/>
            <person name="Endo H."/>
            <person name="Kuwata A."/>
            <person name="Ogata H."/>
        </authorList>
    </citation>
    <scope>NUCLEOTIDE SEQUENCE [LARGE SCALE GENOMIC DNA]</scope>
</reference>
<evidence type="ECO:0000313" key="3">
    <source>
        <dbReference type="EMBL" id="GMH86454.1"/>
    </source>
</evidence>
<dbReference type="Proteomes" id="UP001162640">
    <property type="component" value="Unassembled WGS sequence"/>
</dbReference>
<name>A0A9W7BGJ9_9STRA</name>
<proteinExistence type="predicted"/>
<sequence>MSDQQAHNIPIIDPDSPPVASNRIHTVTIISNNSPLSPTTPAATNTSTSTSTSTTQTQTSPSPTPLLAPTLPTLCPLPPPPSYASPPPTPSEVLTSRLRLFFGLITCLIIPTATTLFSLLIWLLISIRSNDSKQCDQPLEAYAYCALIVAVYTPQHRKIKKYVFRYDRERDGPRRPRKVLMFDRAYQVCFLLYAILGIVWVRDCEVSEAEER</sequence>
<keyword evidence="2" id="KW-0472">Membrane</keyword>
<evidence type="ECO:0000256" key="1">
    <source>
        <dbReference type="SAM" id="MobiDB-lite"/>
    </source>
</evidence>
<keyword evidence="2" id="KW-1133">Transmembrane helix</keyword>
<dbReference type="AlphaFoldDB" id="A0A9W7BGJ9"/>
<feature type="transmembrane region" description="Helical" evidence="2">
    <location>
        <begin position="184"/>
        <end position="202"/>
    </location>
</feature>
<keyword evidence="2" id="KW-0812">Transmembrane</keyword>
<feature type="transmembrane region" description="Helical" evidence="2">
    <location>
        <begin position="100"/>
        <end position="125"/>
    </location>
</feature>